<reference evidence="5" key="1">
    <citation type="submission" date="2023-05" db="EMBL/GenBank/DDBJ databases">
        <title>Comparative genomics of Bacillaceae isolates and their secondary metabolite potential.</title>
        <authorList>
            <person name="Song L."/>
            <person name="Nielsen L.J."/>
            <person name="Mohite O."/>
            <person name="Xu X."/>
            <person name="Weber T."/>
            <person name="Kovacs A.T."/>
        </authorList>
    </citation>
    <scope>NUCLEOTIDE SEQUENCE</scope>
    <source>
        <strain evidence="5">XLM17</strain>
    </source>
</reference>
<dbReference type="AlphaFoldDB" id="A0AA95MQE0"/>
<dbReference type="Pfam" id="PF00460">
    <property type="entry name" value="Flg_bb_rod"/>
    <property type="match status" value="1"/>
</dbReference>
<evidence type="ECO:0000259" key="4">
    <source>
        <dbReference type="Pfam" id="PF22692"/>
    </source>
</evidence>
<dbReference type="EMBL" id="CP126114">
    <property type="protein sequence ID" value="WHY88384.1"/>
    <property type="molecule type" value="Genomic_DNA"/>
</dbReference>
<evidence type="ECO:0000313" key="6">
    <source>
        <dbReference type="Proteomes" id="UP001178288"/>
    </source>
</evidence>
<gene>
    <name evidence="5" type="ORF">QNH39_11325</name>
</gene>
<dbReference type="InterPro" id="IPR037925">
    <property type="entry name" value="FlgE/F/G-like"/>
</dbReference>
<dbReference type="KEGG" id="nnv:QNH39_11325"/>
<feature type="domain" description="Flagellar basal-body/hook protein C-terminal" evidence="3">
    <location>
        <begin position="231"/>
        <end position="275"/>
    </location>
</feature>
<feature type="domain" description="Flagellar hook protein FlgE/F/G-like D1" evidence="4">
    <location>
        <begin position="116"/>
        <end position="176"/>
    </location>
</feature>
<dbReference type="InterPro" id="IPR053967">
    <property type="entry name" value="LlgE_F_G-like_D1"/>
</dbReference>
<keyword evidence="5" id="KW-0282">Flagellum</keyword>
<evidence type="ECO:0000256" key="1">
    <source>
        <dbReference type="ARBA" id="ARBA00009677"/>
    </source>
</evidence>
<keyword evidence="6" id="KW-1185">Reference proteome</keyword>
<dbReference type="InterPro" id="IPR019776">
    <property type="entry name" value="Flagellar_basal_body_rod_CS"/>
</dbReference>
<dbReference type="Proteomes" id="UP001178288">
    <property type="component" value="Chromosome"/>
</dbReference>
<dbReference type="SUPFAM" id="SSF117143">
    <property type="entry name" value="Flagellar hook protein flgE"/>
    <property type="match status" value="1"/>
</dbReference>
<dbReference type="Pfam" id="PF22692">
    <property type="entry name" value="LlgE_F_G_D1"/>
    <property type="match status" value="1"/>
</dbReference>
<dbReference type="GO" id="GO:0009288">
    <property type="term" value="C:bacterial-type flagellum"/>
    <property type="evidence" value="ECO:0007669"/>
    <property type="project" value="TreeGrafter"/>
</dbReference>
<evidence type="ECO:0000259" key="3">
    <source>
        <dbReference type="Pfam" id="PF06429"/>
    </source>
</evidence>
<organism evidence="5 6">
    <name type="scientific">Neobacillus novalis</name>
    <dbReference type="NCBI Taxonomy" id="220687"/>
    <lineage>
        <taxon>Bacteria</taxon>
        <taxon>Bacillati</taxon>
        <taxon>Bacillota</taxon>
        <taxon>Bacilli</taxon>
        <taxon>Bacillales</taxon>
        <taxon>Bacillaceae</taxon>
        <taxon>Neobacillus</taxon>
    </lineage>
</organism>
<evidence type="ECO:0000259" key="2">
    <source>
        <dbReference type="Pfam" id="PF00460"/>
    </source>
</evidence>
<name>A0AA95MQE0_9BACI</name>
<dbReference type="RefSeq" id="WP_066086149.1">
    <property type="nucleotide sequence ID" value="NZ_CP126114.1"/>
</dbReference>
<dbReference type="PANTHER" id="PTHR30435:SF19">
    <property type="entry name" value="FLAGELLAR BASAL-BODY ROD PROTEIN FLGG"/>
    <property type="match status" value="1"/>
</dbReference>
<keyword evidence="5" id="KW-0969">Cilium</keyword>
<feature type="domain" description="Flagellar basal body rod protein N-terminal" evidence="2">
    <location>
        <begin position="5"/>
        <end position="35"/>
    </location>
</feature>
<dbReference type="Pfam" id="PF06429">
    <property type="entry name" value="Flg_bbr_C"/>
    <property type="match status" value="1"/>
</dbReference>
<dbReference type="InterPro" id="IPR001444">
    <property type="entry name" value="Flag_bb_rod_N"/>
</dbReference>
<dbReference type="PANTHER" id="PTHR30435">
    <property type="entry name" value="FLAGELLAR PROTEIN"/>
    <property type="match status" value="1"/>
</dbReference>
<proteinExistence type="inferred from homology"/>
<dbReference type="PROSITE" id="PS00588">
    <property type="entry name" value="FLAGELLA_BB_ROD"/>
    <property type="match status" value="1"/>
</dbReference>
<dbReference type="GO" id="GO:0071978">
    <property type="term" value="P:bacterial-type flagellum-dependent swarming motility"/>
    <property type="evidence" value="ECO:0007669"/>
    <property type="project" value="TreeGrafter"/>
</dbReference>
<protein>
    <submittedName>
        <fullName evidence="5">Flagellar hook-basal body protein</fullName>
    </submittedName>
</protein>
<comment type="similarity">
    <text evidence="1">Belongs to the flagella basal body rod proteins family.</text>
</comment>
<dbReference type="InterPro" id="IPR010930">
    <property type="entry name" value="Flg_bb/hook_C_dom"/>
</dbReference>
<keyword evidence="5" id="KW-0966">Cell projection</keyword>
<accession>A0AA95MQE0</accession>
<evidence type="ECO:0000313" key="5">
    <source>
        <dbReference type="EMBL" id="WHY88384.1"/>
    </source>
</evidence>
<sequence>MLRGIESASSGMIALQRKQDALTNNLANAETPGYKQDSSPLRAFPEMLLEQIHNQSSAPGRKIGSLTMGVYNQETLALFTQGSLVSTNSPFDVAINDSQLAPVLTNNKYLKPSVLFAVQTADGGFHLTRNGNFSVNASGQLTTSSGDLILGQNGAPISDPELASGDVTISDNGDVIIHPNDAARAKTVGSLGMVVVNDPSQLVKEGNGLFTINGGNTAMIAKTMPEGVQLQQKMLEQSNVDIGQTITEMMANIRLYEANQKVLQAYDKTLEQLNTVGRV</sequence>